<reference evidence="3" key="3">
    <citation type="submission" date="2023-12" db="EMBL/GenBank/DDBJ databases">
        <authorList>
            <person name="Sun Q."/>
            <person name="Inoue M."/>
        </authorList>
    </citation>
    <scope>NUCLEOTIDE SEQUENCE</scope>
    <source>
        <strain evidence="3">JCM 12289</strain>
    </source>
</reference>
<name>A0AAV3SHI5_HALDO</name>
<dbReference type="EMBL" id="CP095005">
    <property type="protein sequence ID" value="UOO94007.1"/>
    <property type="molecule type" value="Genomic_DNA"/>
</dbReference>
<dbReference type="AlphaFoldDB" id="A0AAV3SHI5"/>
<dbReference type="PANTHER" id="PTHR35848:SF9">
    <property type="entry name" value="SLL1358 PROTEIN"/>
    <property type="match status" value="1"/>
</dbReference>
<evidence type="ECO:0000313" key="5">
    <source>
        <dbReference type="Proteomes" id="UP000830542"/>
    </source>
</evidence>
<keyword evidence="1" id="KW-0479">Metal-binding</keyword>
<evidence type="ECO:0000256" key="1">
    <source>
        <dbReference type="ARBA" id="ARBA00022723"/>
    </source>
</evidence>
<dbReference type="InterPro" id="IPR014710">
    <property type="entry name" value="RmlC-like_jellyroll"/>
</dbReference>
<evidence type="ECO:0000313" key="6">
    <source>
        <dbReference type="Proteomes" id="UP001500962"/>
    </source>
</evidence>
<reference evidence="3" key="1">
    <citation type="journal article" date="2014" name="Int. J. Syst. Evol. Microbiol.">
        <title>Complete genome sequence of Corynebacterium casei LMG S-19264T (=DSM 44701T), isolated from a smear-ripened cheese.</title>
        <authorList>
            <consortium name="US DOE Joint Genome Institute (JGI-PGF)"/>
            <person name="Walter F."/>
            <person name="Albersmeier A."/>
            <person name="Kalinowski J."/>
            <person name="Ruckert C."/>
        </authorList>
    </citation>
    <scope>NUCLEOTIDE SEQUENCE</scope>
    <source>
        <strain evidence="3">JCM 12289</strain>
    </source>
</reference>
<accession>A0AAV3SHI5</accession>
<dbReference type="EMBL" id="BAAADN010000030">
    <property type="protein sequence ID" value="GAA0464213.1"/>
    <property type="molecule type" value="Genomic_DNA"/>
</dbReference>
<organism evidence="3 6">
    <name type="scientific">Halococcus dombrowskii</name>
    <dbReference type="NCBI Taxonomy" id="179637"/>
    <lineage>
        <taxon>Archaea</taxon>
        <taxon>Methanobacteriati</taxon>
        <taxon>Methanobacteriota</taxon>
        <taxon>Stenosarchaea group</taxon>
        <taxon>Halobacteria</taxon>
        <taxon>Halobacteriales</taxon>
        <taxon>Halococcaceae</taxon>
        <taxon>Halococcus</taxon>
    </lineage>
</organism>
<sequence length="161" mass="17819">MEKVSIEDVDIVNNPLGVHSVRKPVSRDLGTDSFAMNYFELEPGESFSGGLHAHHDQEEVFHVQEGTATFEVGRDREEHEVAAGELIRFAPGEFQMGKNDSDERVVGFALGAPKARHDFDEMESVVHCRECDEETAHDTVLTDQGAFAFTCSECGNEFTIG</sequence>
<dbReference type="Pfam" id="PF07883">
    <property type="entry name" value="Cupin_2"/>
    <property type="match status" value="1"/>
</dbReference>
<dbReference type="GeneID" id="71761879"/>
<proteinExistence type="predicted"/>
<dbReference type="PANTHER" id="PTHR35848">
    <property type="entry name" value="OXALATE-BINDING PROTEIN"/>
    <property type="match status" value="1"/>
</dbReference>
<dbReference type="Proteomes" id="UP001500962">
    <property type="component" value="Unassembled WGS sequence"/>
</dbReference>
<feature type="domain" description="Cupin type-2" evidence="2">
    <location>
        <begin position="38"/>
        <end position="106"/>
    </location>
</feature>
<dbReference type="InterPro" id="IPR013096">
    <property type="entry name" value="Cupin_2"/>
</dbReference>
<dbReference type="Gene3D" id="2.60.120.10">
    <property type="entry name" value="Jelly Rolls"/>
    <property type="match status" value="1"/>
</dbReference>
<evidence type="ECO:0000313" key="3">
    <source>
        <dbReference type="EMBL" id="GAA0464213.1"/>
    </source>
</evidence>
<dbReference type="Proteomes" id="UP000830542">
    <property type="component" value="Chromosome"/>
</dbReference>
<dbReference type="KEGG" id="hdo:MUK72_08485"/>
<evidence type="ECO:0000259" key="2">
    <source>
        <dbReference type="Pfam" id="PF07883"/>
    </source>
</evidence>
<protein>
    <submittedName>
        <fullName evidence="4">Cupin domain-containing protein</fullName>
    </submittedName>
</protein>
<evidence type="ECO:0000313" key="4">
    <source>
        <dbReference type="EMBL" id="UOO94007.1"/>
    </source>
</evidence>
<reference evidence="4" key="2">
    <citation type="submission" date="2022-04" db="EMBL/GenBank/DDBJ databases">
        <title>Sequencing and genomic assembly of Halococcus dombrowskii.</title>
        <authorList>
            <person name="Lim S.W."/>
            <person name="MacLea K.S."/>
        </authorList>
    </citation>
    <scope>NUCLEOTIDE SEQUENCE</scope>
    <source>
        <strain evidence="4">H4</strain>
    </source>
</reference>
<dbReference type="GO" id="GO:0046872">
    <property type="term" value="F:metal ion binding"/>
    <property type="evidence" value="ECO:0007669"/>
    <property type="project" value="UniProtKB-KW"/>
</dbReference>
<dbReference type="RefSeq" id="WP_244698887.1">
    <property type="nucleotide sequence ID" value="NZ_BAAADN010000030.1"/>
</dbReference>
<dbReference type="SUPFAM" id="SSF51182">
    <property type="entry name" value="RmlC-like cupins"/>
    <property type="match status" value="1"/>
</dbReference>
<dbReference type="InterPro" id="IPR011051">
    <property type="entry name" value="RmlC_Cupin_sf"/>
</dbReference>
<keyword evidence="5" id="KW-1185">Reference proteome</keyword>
<dbReference type="InterPro" id="IPR051610">
    <property type="entry name" value="GPI/OXD"/>
</dbReference>
<gene>
    <name evidence="3" type="ORF">GCM10008985_21350</name>
    <name evidence="4" type="ORF">MUK72_08485</name>
</gene>